<sequence>MKVFFFAVLAVVVVVVSGLPAIQVKRDEDNSLSSYADEGIDIPFNHLNYGGRA</sequence>
<dbReference type="AlphaFoldDB" id="A0A4R0RP68"/>
<evidence type="ECO:0000313" key="3">
    <source>
        <dbReference type="Proteomes" id="UP000292702"/>
    </source>
</evidence>
<accession>A0A4R0RP68</accession>
<name>A0A4R0RP68_9APHY</name>
<keyword evidence="3" id="KW-1185">Reference proteome</keyword>
<feature type="chain" id="PRO_5020785710" evidence="1">
    <location>
        <begin position="19"/>
        <end position="53"/>
    </location>
</feature>
<keyword evidence="1" id="KW-0732">Signal</keyword>
<protein>
    <submittedName>
        <fullName evidence="2">Uncharacterized protein</fullName>
    </submittedName>
</protein>
<reference evidence="2 3" key="1">
    <citation type="submission" date="2018-11" db="EMBL/GenBank/DDBJ databases">
        <title>Genome assembly of Steccherinum ochraceum LE-BIN_3174, the white-rot fungus of the Steccherinaceae family (The Residual Polyporoid clade, Polyporales, Basidiomycota).</title>
        <authorList>
            <person name="Fedorova T.V."/>
            <person name="Glazunova O.A."/>
            <person name="Landesman E.O."/>
            <person name="Moiseenko K.V."/>
            <person name="Psurtseva N.V."/>
            <person name="Savinova O.S."/>
            <person name="Shakhova N.V."/>
            <person name="Tyazhelova T.V."/>
            <person name="Vasina D.V."/>
        </authorList>
    </citation>
    <scope>NUCLEOTIDE SEQUENCE [LARGE SCALE GENOMIC DNA]</scope>
    <source>
        <strain evidence="2 3">LE-BIN_3174</strain>
    </source>
</reference>
<dbReference type="EMBL" id="RWJN01000053">
    <property type="protein sequence ID" value="TCD68962.1"/>
    <property type="molecule type" value="Genomic_DNA"/>
</dbReference>
<evidence type="ECO:0000313" key="2">
    <source>
        <dbReference type="EMBL" id="TCD68962.1"/>
    </source>
</evidence>
<proteinExistence type="predicted"/>
<evidence type="ECO:0000256" key="1">
    <source>
        <dbReference type="SAM" id="SignalP"/>
    </source>
</evidence>
<feature type="signal peptide" evidence="1">
    <location>
        <begin position="1"/>
        <end position="18"/>
    </location>
</feature>
<organism evidence="2 3">
    <name type="scientific">Steccherinum ochraceum</name>
    <dbReference type="NCBI Taxonomy" id="92696"/>
    <lineage>
        <taxon>Eukaryota</taxon>
        <taxon>Fungi</taxon>
        <taxon>Dikarya</taxon>
        <taxon>Basidiomycota</taxon>
        <taxon>Agaricomycotina</taxon>
        <taxon>Agaricomycetes</taxon>
        <taxon>Polyporales</taxon>
        <taxon>Steccherinaceae</taxon>
        <taxon>Steccherinum</taxon>
    </lineage>
</organism>
<dbReference type="Proteomes" id="UP000292702">
    <property type="component" value="Unassembled WGS sequence"/>
</dbReference>
<gene>
    <name evidence="2" type="ORF">EIP91_009352</name>
</gene>
<comment type="caution">
    <text evidence="2">The sequence shown here is derived from an EMBL/GenBank/DDBJ whole genome shotgun (WGS) entry which is preliminary data.</text>
</comment>